<feature type="region of interest" description="Disordered" evidence="9">
    <location>
        <begin position="77"/>
        <end position="114"/>
    </location>
</feature>
<sequence length="191" mass="21260">MVGQKSNIPKSKPLPSLPIIPEESPFPPLSPSLPIIPSLPPLSPLQPFGMTLDQESSIITSTLLHIISNYTTPAPVIPIPRSTAVEGESDREKNNRGNNSDNFKKKKKKKNYRGVRRRPWGKWVAEIRNPKQATRVWLGTFETAEEAALSYDRAAIEFHGPRAKLNFSPTLDRGGERSETTTAMFPEFKGS</sequence>
<evidence type="ECO:0000256" key="9">
    <source>
        <dbReference type="SAM" id="MobiDB-lite"/>
    </source>
</evidence>
<comment type="similarity">
    <text evidence="8">Belongs to the AP2/ERF transcription factor family. ERF subfamily.</text>
</comment>
<dbReference type="GO" id="GO:0003677">
    <property type="term" value="F:DNA binding"/>
    <property type="evidence" value="ECO:0007669"/>
    <property type="project" value="UniProtKB-KW"/>
</dbReference>
<dbReference type="InterPro" id="IPR001471">
    <property type="entry name" value="AP2/ERF_dom"/>
</dbReference>
<dbReference type="PANTHER" id="PTHR31241">
    <property type="entry name" value="DEHYDRATION-RESPONSIVE ELEMENT-BINDING PROTEIN 2C"/>
    <property type="match status" value="1"/>
</dbReference>
<accession>A0A0K9PFL2</accession>
<evidence type="ECO:0000256" key="6">
    <source>
        <dbReference type="ARBA" id="ARBA00023163"/>
    </source>
</evidence>
<evidence type="ECO:0000256" key="8">
    <source>
        <dbReference type="ARBA" id="ARBA00024343"/>
    </source>
</evidence>
<evidence type="ECO:0000256" key="7">
    <source>
        <dbReference type="ARBA" id="ARBA00023242"/>
    </source>
</evidence>
<dbReference type="PROSITE" id="PS51032">
    <property type="entry name" value="AP2_ERF"/>
    <property type="match status" value="1"/>
</dbReference>
<comment type="subcellular location">
    <subcellularLocation>
        <location evidence="1">Nucleus</location>
    </subcellularLocation>
</comment>
<protein>
    <recommendedName>
        <fullName evidence="10">AP2/ERF domain-containing protein</fullName>
    </recommendedName>
</protein>
<keyword evidence="7" id="KW-0539">Nucleus</keyword>
<dbReference type="PRINTS" id="PR00367">
    <property type="entry name" value="ETHRSPELEMNT"/>
</dbReference>
<name>A0A0K9PFL2_ZOSMR</name>
<keyword evidence="4" id="KW-0238">DNA-binding</keyword>
<reference evidence="12" key="1">
    <citation type="journal article" date="2016" name="Nature">
        <title>The genome of the seagrass Zostera marina reveals angiosperm adaptation to the sea.</title>
        <authorList>
            <person name="Olsen J.L."/>
            <person name="Rouze P."/>
            <person name="Verhelst B."/>
            <person name="Lin Y.-C."/>
            <person name="Bayer T."/>
            <person name="Collen J."/>
            <person name="Dattolo E."/>
            <person name="De Paoli E."/>
            <person name="Dittami S."/>
            <person name="Maumus F."/>
            <person name="Michel G."/>
            <person name="Kersting A."/>
            <person name="Lauritano C."/>
            <person name="Lohaus R."/>
            <person name="Toepel M."/>
            <person name="Tonon T."/>
            <person name="Vanneste K."/>
            <person name="Amirebrahimi M."/>
            <person name="Brakel J."/>
            <person name="Bostroem C."/>
            <person name="Chovatia M."/>
            <person name="Grimwood J."/>
            <person name="Jenkins J.W."/>
            <person name="Jueterbock A."/>
            <person name="Mraz A."/>
            <person name="Stam W.T."/>
            <person name="Tice H."/>
            <person name="Bornberg-Bauer E."/>
            <person name="Green P.J."/>
            <person name="Pearson G.A."/>
            <person name="Procaccini G."/>
            <person name="Duarte C.M."/>
            <person name="Schmutz J."/>
            <person name="Reusch T.B.H."/>
            <person name="Van de Peer Y."/>
        </authorList>
    </citation>
    <scope>NUCLEOTIDE SEQUENCE [LARGE SCALE GENOMIC DNA]</scope>
    <source>
        <strain evidence="12">cv. Finnish</strain>
    </source>
</reference>
<proteinExistence type="inferred from homology"/>
<evidence type="ECO:0000313" key="11">
    <source>
        <dbReference type="EMBL" id="KMZ67736.1"/>
    </source>
</evidence>
<dbReference type="FunFam" id="3.30.730.10:FF:000001">
    <property type="entry name" value="Ethylene-responsive transcription factor 2"/>
    <property type="match status" value="1"/>
</dbReference>
<comment type="caution">
    <text evidence="11">The sequence shown here is derived from an EMBL/GenBank/DDBJ whole genome shotgun (WGS) entry which is preliminary data.</text>
</comment>
<feature type="region of interest" description="Disordered" evidence="9">
    <location>
        <begin position="1"/>
        <end position="23"/>
    </location>
</feature>
<feature type="region of interest" description="Disordered" evidence="9">
    <location>
        <begin position="167"/>
        <end position="191"/>
    </location>
</feature>
<dbReference type="Proteomes" id="UP000036987">
    <property type="component" value="Unassembled WGS sequence"/>
</dbReference>
<organism evidence="11 12">
    <name type="scientific">Zostera marina</name>
    <name type="common">Eelgrass</name>
    <dbReference type="NCBI Taxonomy" id="29655"/>
    <lineage>
        <taxon>Eukaryota</taxon>
        <taxon>Viridiplantae</taxon>
        <taxon>Streptophyta</taxon>
        <taxon>Embryophyta</taxon>
        <taxon>Tracheophyta</taxon>
        <taxon>Spermatophyta</taxon>
        <taxon>Magnoliopsida</taxon>
        <taxon>Liliopsida</taxon>
        <taxon>Zosteraceae</taxon>
        <taxon>Zostera</taxon>
    </lineage>
</organism>
<dbReference type="PANTHER" id="PTHR31241:SF62">
    <property type="entry name" value="DEHYDRATION-RESPONSIVE ELEMENT-BINDING PROTEIN 2D"/>
    <property type="match status" value="1"/>
</dbReference>
<feature type="compositionally biased region" description="Low complexity" evidence="9">
    <location>
        <begin position="8"/>
        <end position="23"/>
    </location>
</feature>
<dbReference type="CDD" id="cd00018">
    <property type="entry name" value="AP2"/>
    <property type="match status" value="1"/>
</dbReference>
<dbReference type="GO" id="GO:0005634">
    <property type="term" value="C:nucleus"/>
    <property type="evidence" value="ECO:0007669"/>
    <property type="project" value="UniProtKB-SubCell"/>
</dbReference>
<dbReference type="InterPro" id="IPR016177">
    <property type="entry name" value="DNA-bd_dom_sf"/>
</dbReference>
<dbReference type="Gene3D" id="3.30.730.10">
    <property type="entry name" value="AP2/ERF domain"/>
    <property type="match status" value="1"/>
</dbReference>
<dbReference type="GO" id="GO:0003700">
    <property type="term" value="F:DNA-binding transcription factor activity"/>
    <property type="evidence" value="ECO:0007669"/>
    <property type="project" value="InterPro"/>
</dbReference>
<feature type="compositionally biased region" description="Basic residues" evidence="9">
    <location>
        <begin position="104"/>
        <end position="114"/>
    </location>
</feature>
<keyword evidence="6" id="KW-0804">Transcription</keyword>
<evidence type="ECO:0000313" key="12">
    <source>
        <dbReference type="Proteomes" id="UP000036987"/>
    </source>
</evidence>
<evidence type="ECO:0000256" key="3">
    <source>
        <dbReference type="ARBA" id="ARBA00023016"/>
    </source>
</evidence>
<keyword evidence="3" id="KW-0346">Stress response</keyword>
<keyword evidence="2" id="KW-0805">Transcription regulation</keyword>
<evidence type="ECO:0000256" key="1">
    <source>
        <dbReference type="ARBA" id="ARBA00004123"/>
    </source>
</evidence>
<dbReference type="STRING" id="29655.A0A0K9PFL2"/>
<feature type="domain" description="AP2/ERF" evidence="10">
    <location>
        <begin position="111"/>
        <end position="168"/>
    </location>
</feature>
<evidence type="ECO:0000259" key="10">
    <source>
        <dbReference type="PROSITE" id="PS51032"/>
    </source>
</evidence>
<keyword evidence="5" id="KW-0010">Activator</keyword>
<evidence type="ECO:0000256" key="5">
    <source>
        <dbReference type="ARBA" id="ARBA00023159"/>
    </source>
</evidence>
<dbReference type="EMBL" id="LFYR01000889">
    <property type="protein sequence ID" value="KMZ67736.1"/>
    <property type="molecule type" value="Genomic_DNA"/>
</dbReference>
<dbReference type="InterPro" id="IPR036955">
    <property type="entry name" value="AP2/ERF_dom_sf"/>
</dbReference>
<dbReference type="SMART" id="SM00380">
    <property type="entry name" value="AP2"/>
    <property type="match status" value="1"/>
</dbReference>
<keyword evidence="12" id="KW-1185">Reference proteome</keyword>
<dbReference type="Pfam" id="PF00847">
    <property type="entry name" value="AP2"/>
    <property type="match status" value="1"/>
</dbReference>
<evidence type="ECO:0000256" key="4">
    <source>
        <dbReference type="ARBA" id="ARBA00023125"/>
    </source>
</evidence>
<dbReference type="AlphaFoldDB" id="A0A0K9PFL2"/>
<evidence type="ECO:0000256" key="2">
    <source>
        <dbReference type="ARBA" id="ARBA00023015"/>
    </source>
</evidence>
<dbReference type="OrthoDB" id="10038011at2759"/>
<dbReference type="SUPFAM" id="SSF54171">
    <property type="entry name" value="DNA-binding domain"/>
    <property type="match status" value="1"/>
</dbReference>
<gene>
    <name evidence="11" type="ORF">ZOSMA_25G01260</name>
</gene>